<dbReference type="EMBL" id="JAPWDS010000005">
    <property type="protein sequence ID" value="KAJ5497171.1"/>
    <property type="molecule type" value="Genomic_DNA"/>
</dbReference>
<dbReference type="AlphaFoldDB" id="A0A9X0C433"/>
<evidence type="ECO:0000313" key="1">
    <source>
        <dbReference type="EMBL" id="KAJ5497171.1"/>
    </source>
</evidence>
<proteinExistence type="predicted"/>
<reference evidence="1" key="1">
    <citation type="submission" date="2022-12" db="EMBL/GenBank/DDBJ databases">
        <authorList>
            <person name="Petersen C."/>
        </authorList>
    </citation>
    <scope>NUCLEOTIDE SEQUENCE</scope>
    <source>
        <strain evidence="1">IBT 29495</strain>
    </source>
</reference>
<gene>
    <name evidence="1" type="ORF">N7463_009158</name>
</gene>
<evidence type="ECO:0000313" key="2">
    <source>
        <dbReference type="Proteomes" id="UP001149954"/>
    </source>
</evidence>
<reference evidence="1" key="2">
    <citation type="journal article" date="2023" name="IMA Fungus">
        <title>Comparative genomic study of the Penicillium genus elucidates a diverse pangenome and 15 lateral gene transfer events.</title>
        <authorList>
            <person name="Petersen C."/>
            <person name="Sorensen T."/>
            <person name="Nielsen M.R."/>
            <person name="Sondergaard T.E."/>
            <person name="Sorensen J.L."/>
            <person name="Fitzpatrick D.A."/>
            <person name="Frisvad J.C."/>
            <person name="Nielsen K.L."/>
        </authorList>
    </citation>
    <scope>NUCLEOTIDE SEQUENCE</scope>
    <source>
        <strain evidence="1">IBT 29495</strain>
    </source>
</reference>
<organism evidence="1 2">
    <name type="scientific">Penicillium fimorum</name>
    <dbReference type="NCBI Taxonomy" id="1882269"/>
    <lineage>
        <taxon>Eukaryota</taxon>
        <taxon>Fungi</taxon>
        <taxon>Dikarya</taxon>
        <taxon>Ascomycota</taxon>
        <taxon>Pezizomycotina</taxon>
        <taxon>Eurotiomycetes</taxon>
        <taxon>Eurotiomycetidae</taxon>
        <taxon>Eurotiales</taxon>
        <taxon>Aspergillaceae</taxon>
        <taxon>Penicillium</taxon>
    </lineage>
</organism>
<accession>A0A9X0C433</accession>
<sequence length="66" mass="7469">MKSERFAFGRLPGRKTSIFDGHDVDKTAFDVDWWTNRSQETLGGVTDETVRVEDTVRVGVARPLSQ</sequence>
<keyword evidence="2" id="KW-1185">Reference proteome</keyword>
<comment type="caution">
    <text evidence="1">The sequence shown here is derived from an EMBL/GenBank/DDBJ whole genome shotgun (WGS) entry which is preliminary data.</text>
</comment>
<dbReference type="Proteomes" id="UP001149954">
    <property type="component" value="Unassembled WGS sequence"/>
</dbReference>
<name>A0A9X0C433_9EURO</name>
<protein>
    <submittedName>
        <fullName evidence="1">ATPase P-type K/Mg/Cd/Cu/Zn/Na/Ca/Na/H-transporter</fullName>
    </submittedName>
</protein>